<gene>
    <name evidence="6" type="ORF">SAPIO_CDS8414</name>
</gene>
<dbReference type="PROSITE" id="PS50297">
    <property type="entry name" value="ANK_REP_REGION"/>
    <property type="match status" value="1"/>
</dbReference>
<dbReference type="OMA" id="MQKVMTF"/>
<comment type="caution">
    <text evidence="6">The sequence shown here is derived from an EMBL/GenBank/DDBJ whole genome shotgun (WGS) entry which is preliminary data.</text>
</comment>
<dbReference type="SMART" id="SM00248">
    <property type="entry name" value="ANK"/>
    <property type="match status" value="15"/>
</dbReference>
<dbReference type="HOGENOM" id="CLU_001569_0_1_1"/>
<evidence type="ECO:0000313" key="6">
    <source>
        <dbReference type="EMBL" id="KEZ40514.1"/>
    </source>
</evidence>
<keyword evidence="2 3" id="KW-0040">ANK repeat</keyword>
<dbReference type="Gene3D" id="1.25.40.20">
    <property type="entry name" value="Ankyrin repeat-containing domain"/>
    <property type="match status" value="5"/>
</dbReference>
<accession>A0A084FZK2</accession>
<dbReference type="PROSITE" id="PS01121">
    <property type="entry name" value="CASPASE_HIS"/>
    <property type="match status" value="1"/>
</dbReference>
<keyword evidence="7" id="KW-1185">Reference proteome</keyword>
<evidence type="ECO:0000313" key="7">
    <source>
        <dbReference type="Proteomes" id="UP000028545"/>
    </source>
</evidence>
<dbReference type="PROSITE" id="PS50088">
    <property type="entry name" value="ANK_REPEAT"/>
    <property type="match status" value="1"/>
</dbReference>
<sequence>MVSSSAIPSPSDRQRRIIQLANDWALLDLQPSSAPPPLTRPDQAPSFRTPGDDGVAEQLLFRYRQQTASTPPGQPSLSSSFSNPLLKRSFTSKKAQSAKSARLVFETLLDYIRSGSASPGVVEALVAQLGGAGGGLDVPPRQKSKNLLHSRRKSYENGFEERGQVLKEAVQRGPVDVVSVLVPFADPASLDASVALAIQLRNIAMTEILLRYGARVCDSTVAQDEFRKLCVEGGNHELVSLVLRSNGRPPPICLSQAMVDASRAGCLETVLRLSRSSADGSFNNAEALRIAIGQGRRDIALAIVMSNQPPQRPGLDEAVTLLFTQLNMSPNEKLALAELLLCAGAAGEALDIGLIHAVSSEFLELVSLLIKYGASPTFQNGLVVRNAVSKGRYSLVDALLSGSSSFSSLYASECVELLPANVSYECRHLILTQLLRRGANGTPLHNALIDAVEAGDIESARLLLTPHFPKGKGSELNGSPITASAELYDRHDVASVDHKGGLAFSIAVTRGDVPMTKLLLSAKPSLETLGQIFPAACVLSADDARYTIVEAFLLVGLSGKPLDVALQEAISKKPAERDERLISILLAHNASVNFGDGAGLSVAIQQGDMGLIRTLVGAASPATAANAVTSAMRIEDVDARREAMVLLLDAGAAKTGQENISSAVLVTLSSKPVDVRMLRLLLEQAKADVQFENGAAINLAINDSDPTIVKLLLKLSKPSPELMREHLSELMKLPSTQSKTTKLQAFLPILTQGDLDEALVLEVTAVSQTKDDNLSLSTLNTLLSAKADVNALKARALCLAIGSADSRIVDPLLHAKPTKQSLQLAFPHAIHNKDPANRLTFVKRLIDAGAPKLEATRALAYCIDAHTNDMPLLTLLTEHADTSDGIALMKAIRKESPAIVGLLLDKAKSPIRATDKSFLQAMKISDRPERLKIAELLLKSSNIVGKQSISSGLLTAVSDVDYELGRLLTSAGASLADCDSQGIVKASRSGSPEMLSLLLAGMPEPKKEILEEAFQAATEVGDLKVRTEILEILLRRGVTGDVVNEQLVSAARYGEAGHEMLRVLLAAGANLNYHDGEAVCAAVRSAILPNLELLLGRELVDLNQEKPSAGTLSQALKASWKLSRETRRTAIEWLFEAGLQVTSELHLTLIEVVNEEDIDADLIDFLLDHGASPLHNRGKAIIDTAARTSTHILGRLLKGVDPSDELDHVLTSTFKREDADIWFSSDGATVLQILLDNSPGKRTSGATLTTILELASTKPHELVDSFVMTLVSHGVDANYDQGKPLRLAASAAQLSWVDTLLGGEPSSDPTPETLSIALSHVFDNDELDEDDAIALISTLVDYDKDGTRIDVMYPHPIQSPILVLALERYPRSVEILQLLLDAGYYHDQIVLCRVLPDVEEEPVTLLTWALLQPQKRISTAVLDLLLSRGAKVNFETKITRISPIMLAIRSRRQDVVKSLLEHGAEVDGITDATGASPLAMAVGLGGDVSIQIMTNILAAGASRNDGSLHNAARELNLPALQVLMKYGHDPDFPSPLHGGRTALAEVCRHAAGSNNSLPLDAARERTLEKVMTHLIENGSDIAIKSDNKSALHLSLESSEPVITTRTLLKSGMWKHVNKPFNLYTDGTHTYSPTLYVRRILRTHHSEQLYWLLRANRCEDIFYAHEGAQPEGAVGLPPDILAQERARKARLARLAMEQEDHAIAISRMRALADIQAQIHRAQADYEALTRKGKQREELQALEERAKLEESLFEGSMRRKREEQKADVAHEKAVTEEKLGRCRAVSEMELEAEGRKAAALFDWEEKMGIQRVENARALHAIRVAESQDMARQGSIRM</sequence>
<name>A0A084FZK2_PSEDA</name>
<dbReference type="RefSeq" id="XP_016640313.1">
    <property type="nucleotide sequence ID" value="XM_016790050.1"/>
</dbReference>
<dbReference type="InterPro" id="IPR051165">
    <property type="entry name" value="Multifunctional_ANK_Repeat"/>
</dbReference>
<feature type="coiled-coil region" evidence="4">
    <location>
        <begin position="1710"/>
        <end position="1750"/>
    </location>
</feature>
<feature type="repeat" description="ANK" evidence="3">
    <location>
        <begin position="1439"/>
        <end position="1471"/>
    </location>
</feature>
<evidence type="ECO:0000256" key="1">
    <source>
        <dbReference type="ARBA" id="ARBA00022737"/>
    </source>
</evidence>
<dbReference type="InterPro" id="IPR016129">
    <property type="entry name" value="Caspase_his_AS"/>
</dbReference>
<dbReference type="KEGG" id="sapo:SAPIO_CDS8414"/>
<organism evidence="6 7">
    <name type="scientific">Pseudallescheria apiosperma</name>
    <name type="common">Scedosporium apiospermum</name>
    <dbReference type="NCBI Taxonomy" id="563466"/>
    <lineage>
        <taxon>Eukaryota</taxon>
        <taxon>Fungi</taxon>
        <taxon>Dikarya</taxon>
        <taxon>Ascomycota</taxon>
        <taxon>Pezizomycotina</taxon>
        <taxon>Sordariomycetes</taxon>
        <taxon>Hypocreomycetidae</taxon>
        <taxon>Microascales</taxon>
        <taxon>Microascaceae</taxon>
        <taxon>Scedosporium</taxon>
    </lineage>
</organism>
<dbReference type="PANTHER" id="PTHR24123:SF33">
    <property type="entry name" value="PROTEIN HOS4"/>
    <property type="match status" value="1"/>
</dbReference>
<dbReference type="VEuPathDB" id="FungiDB:SAPIO_CDS8414"/>
<reference evidence="6 7" key="1">
    <citation type="journal article" date="2014" name="Genome Announc.">
        <title>Draft genome sequence of the pathogenic fungus Scedosporium apiospermum.</title>
        <authorList>
            <person name="Vandeputte P."/>
            <person name="Ghamrawi S."/>
            <person name="Rechenmann M."/>
            <person name="Iltis A."/>
            <person name="Giraud S."/>
            <person name="Fleury M."/>
            <person name="Thornton C."/>
            <person name="Delhaes L."/>
            <person name="Meyer W."/>
            <person name="Papon N."/>
            <person name="Bouchara J.P."/>
        </authorList>
    </citation>
    <scope>NUCLEOTIDE SEQUENCE [LARGE SCALE GENOMIC DNA]</scope>
    <source>
        <strain evidence="6 7">IHEM 14462</strain>
    </source>
</reference>
<dbReference type="OrthoDB" id="194358at2759"/>
<dbReference type="PANTHER" id="PTHR24123">
    <property type="entry name" value="ANKYRIN REPEAT-CONTAINING"/>
    <property type="match status" value="1"/>
</dbReference>
<keyword evidence="4" id="KW-0175">Coiled coil</keyword>
<dbReference type="EMBL" id="JOWA01000121">
    <property type="protein sequence ID" value="KEZ40514.1"/>
    <property type="molecule type" value="Genomic_DNA"/>
</dbReference>
<feature type="region of interest" description="Disordered" evidence="5">
    <location>
        <begin position="29"/>
        <end position="51"/>
    </location>
</feature>
<evidence type="ECO:0000256" key="3">
    <source>
        <dbReference type="PROSITE-ProRule" id="PRU00023"/>
    </source>
</evidence>
<dbReference type="InterPro" id="IPR036770">
    <property type="entry name" value="Ankyrin_rpt-contain_sf"/>
</dbReference>
<proteinExistence type="predicted"/>
<protein>
    <submittedName>
        <fullName evidence="6">Uncharacterized protein</fullName>
    </submittedName>
</protein>
<evidence type="ECO:0000256" key="4">
    <source>
        <dbReference type="SAM" id="Coils"/>
    </source>
</evidence>
<evidence type="ECO:0000256" key="2">
    <source>
        <dbReference type="ARBA" id="ARBA00023043"/>
    </source>
</evidence>
<evidence type="ECO:0000256" key="5">
    <source>
        <dbReference type="SAM" id="MobiDB-lite"/>
    </source>
</evidence>
<dbReference type="SUPFAM" id="SSF48403">
    <property type="entry name" value="Ankyrin repeat"/>
    <property type="match status" value="3"/>
</dbReference>
<keyword evidence="1" id="KW-0677">Repeat</keyword>
<dbReference type="Proteomes" id="UP000028545">
    <property type="component" value="Unassembled WGS sequence"/>
</dbReference>
<dbReference type="GeneID" id="27727486"/>
<dbReference type="InterPro" id="IPR002110">
    <property type="entry name" value="Ankyrin_rpt"/>
</dbReference>